<accession>A0A8H3TY43</accession>
<evidence type="ECO:0000256" key="1">
    <source>
        <dbReference type="SAM" id="MobiDB-lite"/>
    </source>
</evidence>
<feature type="compositionally biased region" description="Basic and acidic residues" evidence="1">
    <location>
        <begin position="237"/>
        <end position="246"/>
    </location>
</feature>
<proteinExistence type="predicted"/>
<reference evidence="2" key="1">
    <citation type="submission" date="2020-07" db="EMBL/GenBank/DDBJ databases">
        <title>Draft Genome Sequence of a Deep-Sea Yeast, Naganishia (Cryptococcus) liquefaciens strain N6.</title>
        <authorList>
            <person name="Han Y.W."/>
            <person name="Kajitani R."/>
            <person name="Morimoto H."/>
            <person name="Parhat M."/>
            <person name="Tsubouchi H."/>
            <person name="Bakenova O."/>
            <person name="Ogata M."/>
            <person name="Argunhan B."/>
            <person name="Aoki R."/>
            <person name="Kajiwara S."/>
            <person name="Itoh T."/>
            <person name="Iwasaki H."/>
        </authorList>
    </citation>
    <scope>NUCLEOTIDE SEQUENCE</scope>
    <source>
        <strain evidence="2">N6</strain>
    </source>
</reference>
<dbReference type="EMBL" id="BLZA01000040">
    <property type="protein sequence ID" value="GHJ89345.1"/>
    <property type="molecule type" value="Genomic_DNA"/>
</dbReference>
<feature type="compositionally biased region" description="Basic and acidic residues" evidence="1">
    <location>
        <begin position="70"/>
        <end position="91"/>
    </location>
</feature>
<feature type="region of interest" description="Disordered" evidence="1">
    <location>
        <begin position="237"/>
        <end position="277"/>
    </location>
</feature>
<feature type="compositionally biased region" description="Basic and acidic residues" evidence="1">
    <location>
        <begin position="255"/>
        <end position="277"/>
    </location>
</feature>
<feature type="compositionally biased region" description="Basic and acidic residues" evidence="1">
    <location>
        <begin position="451"/>
        <end position="489"/>
    </location>
</feature>
<feature type="region of interest" description="Disordered" evidence="1">
    <location>
        <begin position="128"/>
        <end position="165"/>
    </location>
</feature>
<feature type="compositionally biased region" description="Polar residues" evidence="1">
    <location>
        <begin position="304"/>
        <end position="323"/>
    </location>
</feature>
<sequence>MLRRRSASRGPAHTPTPDPQRPLLSPLLTQFSSPETRYTQSPGSIHEPRSRVTHREPTIEGMMSGGEGSVDERADEPRGRDEEERDKEELGRLASGVDAFGGTFSDSRKSAEFLRHANASLHSLLSRHSTLREHPSAESAAGPSAGSSGYPMGHIVAPGSASSSDFTDIDALKPSRNADDEYIARLRHLFTSPEEQARENERIMGNMHRWMDELVVMQEGIAALHMKLEGVQVDGHEEAGDKHAGVKDQTGSAEHGPDDKGTTPDGTQAREDAKEKREDQIMDEMIDQLHQLFDKLRDFHSSPQPTIAFSSSRTAASAINTAPGTPRASHEDDDKKRFGSSWLSRENSRDGHRVSSPLPMQQDIKHHGTPDAAAVRDTSIKSPRDADHPRQFLRPKQHHDYARGQPPPDTGHSPREIPSPQDPHDGKQTTSDRRTPSRPHPIVTKPHAHHPHAEHADLRRRVLQSQDRRRAESIESLVSHDDSKREGPAIERPGATRTWSTVLEG</sequence>
<feature type="compositionally biased region" description="Low complexity" evidence="1">
    <location>
        <begin position="137"/>
        <end position="153"/>
    </location>
</feature>
<keyword evidence="3" id="KW-1185">Reference proteome</keyword>
<feature type="region of interest" description="Disordered" evidence="1">
    <location>
        <begin position="304"/>
        <end position="505"/>
    </location>
</feature>
<comment type="caution">
    <text evidence="2">The sequence shown here is derived from an EMBL/GenBank/DDBJ whole genome shotgun (WGS) entry which is preliminary data.</text>
</comment>
<gene>
    <name evidence="2" type="ORF">NliqN6_5747</name>
</gene>
<feature type="compositionally biased region" description="Polar residues" evidence="1">
    <location>
        <begin position="27"/>
        <end position="43"/>
    </location>
</feature>
<name>A0A8H3TY43_9TREE</name>
<dbReference type="OrthoDB" id="2537650at2759"/>
<protein>
    <submittedName>
        <fullName evidence="2">Uncharacterized protein</fullName>
    </submittedName>
</protein>
<feature type="compositionally biased region" description="Basic and acidic residues" evidence="1">
    <location>
        <begin position="378"/>
        <end position="390"/>
    </location>
</feature>
<evidence type="ECO:0000313" key="2">
    <source>
        <dbReference type="EMBL" id="GHJ89345.1"/>
    </source>
</evidence>
<feature type="compositionally biased region" description="Basic and acidic residues" evidence="1">
    <location>
        <begin position="46"/>
        <end position="58"/>
    </location>
</feature>
<feature type="compositionally biased region" description="Basic and acidic residues" evidence="1">
    <location>
        <begin position="422"/>
        <end position="435"/>
    </location>
</feature>
<feature type="compositionally biased region" description="Basic and acidic residues" evidence="1">
    <location>
        <begin position="328"/>
        <end position="337"/>
    </location>
</feature>
<feature type="region of interest" description="Disordered" evidence="1">
    <location>
        <begin position="1"/>
        <end position="102"/>
    </location>
</feature>
<dbReference type="AlphaFoldDB" id="A0A8H3TY43"/>
<organism evidence="2 3">
    <name type="scientific">Naganishia liquefaciens</name>
    <dbReference type="NCBI Taxonomy" id="104408"/>
    <lineage>
        <taxon>Eukaryota</taxon>
        <taxon>Fungi</taxon>
        <taxon>Dikarya</taxon>
        <taxon>Basidiomycota</taxon>
        <taxon>Agaricomycotina</taxon>
        <taxon>Tremellomycetes</taxon>
        <taxon>Filobasidiales</taxon>
        <taxon>Filobasidiaceae</taxon>
        <taxon>Naganishia</taxon>
    </lineage>
</organism>
<evidence type="ECO:0000313" key="3">
    <source>
        <dbReference type="Proteomes" id="UP000620104"/>
    </source>
</evidence>
<dbReference type="Proteomes" id="UP000620104">
    <property type="component" value="Unassembled WGS sequence"/>
</dbReference>